<evidence type="ECO:0000256" key="1">
    <source>
        <dbReference type="ARBA" id="ARBA00022842"/>
    </source>
</evidence>
<keyword evidence="1" id="KW-0460">Magnesium</keyword>
<name>E0XX16_9RHOB</name>
<reference evidence="3" key="1">
    <citation type="journal article" date="2011" name="Environ. Microbiol.">
        <title>Time-series analyses of Monterey Bay coastal microbial picoplankton using a 'genome proxy' microarray.</title>
        <authorList>
            <person name="Rich V.I."/>
            <person name="Pham V.D."/>
            <person name="Eppley J."/>
            <person name="Shi Y."/>
            <person name="DeLong E.F."/>
        </authorList>
    </citation>
    <scope>NUCLEOTIDE SEQUENCE</scope>
</reference>
<evidence type="ECO:0000259" key="2">
    <source>
        <dbReference type="Pfam" id="PF12804"/>
    </source>
</evidence>
<dbReference type="CDD" id="cd04182">
    <property type="entry name" value="GT_2_like_f"/>
    <property type="match status" value="1"/>
</dbReference>
<sequence>MKILGLDPQESLGSVIAQTYNLPGKTISKGTFVTSEIVGYLKEGEVQNILCAVPDDGDIHEDEAANIISNAIDRSHIYIDTASTGRVNFKSRSLCLVRYKRDLIKKVNMVDESIAFSIVEHNQLLAKNDLIATLKIIPFFTQKKYVDQVLSILDKNELFKTHNLNKKEVSLIQTSFEWQKKSMFKATSNVTRNRLEALDCSLNEEKLISHDYNLLRSEIRSSIESGIDILLISGASAIIDRSDYIPKAILSEGGEITQYGLAVDPGNLLLVGKIAETIIIGMPGCARSPKLNGFDWVLQLLMADIPVDKEELAEMGAGGLLMEIASRPLPRALSKSVNKREKKIMGVILAAGNSTRMGKDNKLLKNIDGAPLIRKIALEITKSDLDGCSIVLGYQSDKVADVIKDLNINLILNPLWKEGQASSLKAALNSLTSSYSDLLIMLGDLPGIKSGHINRIIKEHLSSENRRSKITIPSFKGEKGNPVIWGRSFFHDLSNLEGDVGGRVLFGQHPAAINLIEMDDPAVVTDTDTPEDFKSFLVNRA</sequence>
<dbReference type="Pfam" id="PF12804">
    <property type="entry name" value="NTP_transf_3"/>
    <property type="match status" value="1"/>
</dbReference>
<dbReference type="InterPro" id="IPR029044">
    <property type="entry name" value="Nucleotide-diphossugar_trans"/>
</dbReference>
<feature type="domain" description="MobA-like NTP transferase" evidence="2">
    <location>
        <begin position="346"/>
        <end position="509"/>
    </location>
</feature>
<dbReference type="PANTHER" id="PTHR43777">
    <property type="entry name" value="MOLYBDENUM COFACTOR CYTIDYLYLTRANSFERASE"/>
    <property type="match status" value="1"/>
</dbReference>
<protein>
    <submittedName>
        <fullName evidence="3">Molybdopterin biosynthesis enzyme</fullName>
    </submittedName>
</protein>
<evidence type="ECO:0000313" key="3">
    <source>
        <dbReference type="EMBL" id="ADI18957.1"/>
    </source>
</evidence>
<dbReference type="Gene3D" id="3.90.550.10">
    <property type="entry name" value="Spore Coat Polysaccharide Biosynthesis Protein SpsA, Chain A"/>
    <property type="match status" value="1"/>
</dbReference>
<dbReference type="SUPFAM" id="SSF53218">
    <property type="entry name" value="Molybdenum cofactor biosynthesis proteins"/>
    <property type="match status" value="1"/>
</dbReference>
<dbReference type="GO" id="GO:0016779">
    <property type="term" value="F:nucleotidyltransferase activity"/>
    <property type="evidence" value="ECO:0007669"/>
    <property type="project" value="UniProtKB-ARBA"/>
</dbReference>
<accession>E0XX16</accession>
<dbReference type="AlphaFoldDB" id="E0XX16"/>
<proteinExistence type="predicted"/>
<dbReference type="CDD" id="cd03522">
    <property type="entry name" value="MoeA_like"/>
    <property type="match status" value="1"/>
</dbReference>
<organism evidence="3">
    <name type="scientific">uncultured Rhodobacterales bacterium HF0010_10C01</name>
    <dbReference type="NCBI Taxonomy" id="710783"/>
    <lineage>
        <taxon>Bacteria</taxon>
        <taxon>Pseudomonadati</taxon>
        <taxon>Pseudomonadota</taxon>
        <taxon>Alphaproteobacteria</taxon>
        <taxon>Rhodobacterales</taxon>
        <taxon>environmental samples</taxon>
    </lineage>
</organism>
<dbReference type="SUPFAM" id="SSF53448">
    <property type="entry name" value="Nucleotide-diphospho-sugar transferases"/>
    <property type="match status" value="1"/>
</dbReference>
<dbReference type="InterPro" id="IPR025877">
    <property type="entry name" value="MobA-like_NTP_Trfase"/>
</dbReference>
<dbReference type="EMBL" id="GU474905">
    <property type="protein sequence ID" value="ADI18957.1"/>
    <property type="molecule type" value="Genomic_DNA"/>
</dbReference>
<dbReference type="InterPro" id="IPR036425">
    <property type="entry name" value="MoaB/Mog-like_dom_sf"/>
</dbReference>
<dbReference type="Gene3D" id="3.40.980.10">
    <property type="entry name" value="MoaB/Mog-like domain"/>
    <property type="match status" value="1"/>
</dbReference>
<dbReference type="PANTHER" id="PTHR43777:SF1">
    <property type="entry name" value="MOLYBDENUM COFACTOR CYTIDYLYLTRANSFERASE"/>
    <property type="match status" value="1"/>
</dbReference>